<dbReference type="InterPro" id="IPR036388">
    <property type="entry name" value="WH-like_DNA-bd_sf"/>
</dbReference>
<keyword evidence="3" id="KW-0489">Methyltransferase</keyword>
<dbReference type="Gene3D" id="3.30.160.70">
    <property type="entry name" value="Methylated DNA-protein cysteine methyltransferase domain"/>
    <property type="match status" value="1"/>
</dbReference>
<name>A0A3N3ZSG0_9MICC</name>
<dbReference type="GO" id="GO:0006281">
    <property type="term" value="P:DNA repair"/>
    <property type="evidence" value="ECO:0007669"/>
    <property type="project" value="InterPro"/>
</dbReference>
<dbReference type="PANTHER" id="PTHR10815">
    <property type="entry name" value="METHYLATED-DNA--PROTEIN-CYSTEINE METHYLTRANSFERASE"/>
    <property type="match status" value="1"/>
</dbReference>
<dbReference type="Pfam" id="PF01035">
    <property type="entry name" value="DNA_binding_1"/>
    <property type="match status" value="1"/>
</dbReference>
<evidence type="ECO:0000313" key="3">
    <source>
        <dbReference type="EMBL" id="ROZ64387.1"/>
    </source>
</evidence>
<reference evidence="3 4" key="1">
    <citation type="submission" date="2018-10" db="EMBL/GenBank/DDBJ databases">
        <title>Kocuria sp. M5W7-7, whole genome shotgun sequence.</title>
        <authorList>
            <person name="Tuo L."/>
        </authorList>
    </citation>
    <scope>NUCLEOTIDE SEQUENCE [LARGE SCALE GENOMIC DNA]</scope>
    <source>
        <strain evidence="3 4">M5W7-7</strain>
    </source>
</reference>
<dbReference type="AlphaFoldDB" id="A0A3N3ZSG0"/>
<keyword evidence="3" id="KW-0808">Transferase</keyword>
<proteinExistence type="predicted"/>
<protein>
    <submittedName>
        <fullName evidence="3">Methylated-DNA--[protein]-cysteine S-methyltransferase</fullName>
    </submittedName>
</protein>
<dbReference type="InterPro" id="IPR036217">
    <property type="entry name" value="MethylDNA_cys_MeTrfase_DNAb"/>
</dbReference>
<dbReference type="NCBIfam" id="TIGR00589">
    <property type="entry name" value="ogt"/>
    <property type="match status" value="1"/>
</dbReference>
<feature type="domain" description="Methylated-DNA-[protein]-cysteine S-methyltransferase DNA binding" evidence="2">
    <location>
        <begin position="99"/>
        <end position="177"/>
    </location>
</feature>
<dbReference type="Proteomes" id="UP000270616">
    <property type="component" value="Unassembled WGS sequence"/>
</dbReference>
<dbReference type="InterPro" id="IPR014048">
    <property type="entry name" value="MethylDNA_cys_MeTrfase_DNA-bd"/>
</dbReference>
<dbReference type="CDD" id="cd06445">
    <property type="entry name" value="ATase"/>
    <property type="match status" value="1"/>
</dbReference>
<dbReference type="PANTHER" id="PTHR10815:SF13">
    <property type="entry name" value="METHYLATED-DNA--PROTEIN-CYSTEINE METHYLTRANSFERASE"/>
    <property type="match status" value="1"/>
</dbReference>
<dbReference type="SUPFAM" id="SSF46767">
    <property type="entry name" value="Methylated DNA-protein cysteine methyltransferase, C-terminal domain"/>
    <property type="match status" value="1"/>
</dbReference>
<organism evidence="3 4">
    <name type="scientific">Kocuria soli</name>
    <dbReference type="NCBI Taxonomy" id="2485125"/>
    <lineage>
        <taxon>Bacteria</taxon>
        <taxon>Bacillati</taxon>
        <taxon>Actinomycetota</taxon>
        <taxon>Actinomycetes</taxon>
        <taxon>Micrococcales</taxon>
        <taxon>Micrococcaceae</taxon>
        <taxon>Kocuria</taxon>
    </lineage>
</organism>
<evidence type="ECO:0000256" key="1">
    <source>
        <dbReference type="ARBA" id="ARBA00022763"/>
    </source>
</evidence>
<evidence type="ECO:0000313" key="4">
    <source>
        <dbReference type="Proteomes" id="UP000270616"/>
    </source>
</evidence>
<dbReference type="SUPFAM" id="SSF53155">
    <property type="entry name" value="Methylated DNA-protein cysteine methyltransferase domain"/>
    <property type="match status" value="1"/>
</dbReference>
<evidence type="ECO:0000259" key="2">
    <source>
        <dbReference type="Pfam" id="PF01035"/>
    </source>
</evidence>
<dbReference type="InterPro" id="IPR036631">
    <property type="entry name" value="MGMT_N_sf"/>
</dbReference>
<dbReference type="Gene3D" id="1.10.10.10">
    <property type="entry name" value="Winged helix-like DNA-binding domain superfamily/Winged helix DNA-binding domain"/>
    <property type="match status" value="1"/>
</dbReference>
<accession>A0A3N3ZSG0</accession>
<gene>
    <name evidence="3" type="ORF">EDL96_03880</name>
</gene>
<sequence>MDTMLLPTYPAWTWIDTPMGWMLVVTTRRGVVRTEFSAPDGSQLPREGDVLPAVTAALEVEPERDARGLSDLTSRMEAWFAGDRTDFGVDVDLSLSHGFMRRVCEAIQEIPFGETVSYGEVAAMVGSPLAARAVGTACKNVPVALFLPVHRVVRADGTTGESPDSPCHRRNLLMHERAVLGRGRSPWN</sequence>
<dbReference type="EMBL" id="RKMF01000003">
    <property type="protein sequence ID" value="ROZ64387.1"/>
    <property type="molecule type" value="Genomic_DNA"/>
</dbReference>
<comment type="caution">
    <text evidence="3">The sequence shown here is derived from an EMBL/GenBank/DDBJ whole genome shotgun (WGS) entry which is preliminary data.</text>
</comment>
<dbReference type="GO" id="GO:0032259">
    <property type="term" value="P:methylation"/>
    <property type="evidence" value="ECO:0007669"/>
    <property type="project" value="UniProtKB-KW"/>
</dbReference>
<dbReference type="GO" id="GO:0003908">
    <property type="term" value="F:methylated-DNA-[protein]-cysteine S-methyltransferase activity"/>
    <property type="evidence" value="ECO:0007669"/>
    <property type="project" value="InterPro"/>
</dbReference>
<keyword evidence="4" id="KW-1185">Reference proteome</keyword>
<keyword evidence="1" id="KW-0227">DNA damage</keyword>